<dbReference type="GO" id="GO:0016787">
    <property type="term" value="F:hydrolase activity"/>
    <property type="evidence" value="ECO:0007669"/>
    <property type="project" value="UniProtKB-KW"/>
</dbReference>
<gene>
    <name evidence="6" type="ORF">DJ90_3261</name>
    <name evidence="7" type="ORF">GNQ08_16030</name>
</gene>
<evidence type="ECO:0000259" key="5">
    <source>
        <dbReference type="PROSITE" id="PS51462"/>
    </source>
</evidence>
<dbReference type="Pfam" id="PF00293">
    <property type="entry name" value="NUDIX"/>
    <property type="match status" value="1"/>
</dbReference>
<dbReference type="Proteomes" id="UP000029278">
    <property type="component" value="Unassembled WGS sequence"/>
</dbReference>
<dbReference type="InterPro" id="IPR000086">
    <property type="entry name" value="NUDIX_hydrolase_dom"/>
</dbReference>
<evidence type="ECO:0000256" key="3">
    <source>
        <dbReference type="ARBA" id="ARBA00022842"/>
    </source>
</evidence>
<evidence type="ECO:0000313" key="9">
    <source>
        <dbReference type="Proteomes" id="UP000442469"/>
    </source>
</evidence>
<dbReference type="PRINTS" id="PR00502">
    <property type="entry name" value="NUDIXFAMILY"/>
</dbReference>
<evidence type="ECO:0000256" key="1">
    <source>
        <dbReference type="ARBA" id="ARBA00001946"/>
    </source>
</evidence>
<keyword evidence="8" id="KW-1185">Reference proteome</keyword>
<dbReference type="GeneID" id="77006596"/>
<keyword evidence="3" id="KW-0460">Magnesium</keyword>
<keyword evidence="2 4" id="KW-0378">Hydrolase</keyword>
<dbReference type="PANTHER" id="PTHR43046">
    <property type="entry name" value="GDP-MANNOSE MANNOSYL HYDROLASE"/>
    <property type="match status" value="1"/>
</dbReference>
<dbReference type="OrthoDB" id="9787880at2"/>
<sequence>MKRTDVVYLLITNEAKTQVLMVKNENEAWTLPGGAVEAGETLQTAAIREAKEETGLDVDVFGVVAVNEFVHTEKMEHVVLLTFRAEIKGGRPEITRPEEILDIAWVDVKRADKLMPYYPEGISSIVAKGVEVAYFDEGEI</sequence>
<evidence type="ECO:0000313" key="8">
    <source>
        <dbReference type="Proteomes" id="UP000029278"/>
    </source>
</evidence>
<dbReference type="HOGENOM" id="CLU_037162_30_0_9"/>
<dbReference type="PANTHER" id="PTHR43046:SF12">
    <property type="entry name" value="GDP-MANNOSE MANNOSYL HYDROLASE"/>
    <property type="match status" value="1"/>
</dbReference>
<evidence type="ECO:0000256" key="4">
    <source>
        <dbReference type="RuleBase" id="RU003476"/>
    </source>
</evidence>
<dbReference type="PROSITE" id="PS51462">
    <property type="entry name" value="NUDIX"/>
    <property type="match status" value="1"/>
</dbReference>
<dbReference type="Proteomes" id="UP000442469">
    <property type="component" value="Unassembled WGS sequence"/>
</dbReference>
<organism evidence="6 8">
    <name type="scientific">Paenibacillus macerans</name>
    <name type="common">Bacillus macerans</name>
    <dbReference type="NCBI Taxonomy" id="44252"/>
    <lineage>
        <taxon>Bacteria</taxon>
        <taxon>Bacillati</taxon>
        <taxon>Bacillota</taxon>
        <taxon>Bacilli</taxon>
        <taxon>Bacillales</taxon>
        <taxon>Paenibacillaceae</taxon>
        <taxon>Paenibacillus</taxon>
    </lineage>
</organism>
<comment type="caution">
    <text evidence="6">The sequence shown here is derived from an EMBL/GenBank/DDBJ whole genome shotgun (WGS) entry which is preliminary data.</text>
</comment>
<protein>
    <submittedName>
        <fullName evidence="6">NUDIX domain protein</fullName>
    </submittedName>
    <submittedName>
        <fullName evidence="7">NUDIX domain-containing protein</fullName>
    </submittedName>
</protein>
<dbReference type="RefSeq" id="WP_036622065.1">
    <property type="nucleotide sequence ID" value="NZ_BGML01000006.1"/>
</dbReference>
<evidence type="ECO:0000256" key="2">
    <source>
        <dbReference type="ARBA" id="ARBA00022801"/>
    </source>
</evidence>
<dbReference type="EMBL" id="WNZZ01000011">
    <property type="protein sequence ID" value="MUG23900.1"/>
    <property type="molecule type" value="Genomic_DNA"/>
</dbReference>
<dbReference type="PROSITE" id="PS00893">
    <property type="entry name" value="NUDIX_BOX"/>
    <property type="match status" value="1"/>
</dbReference>
<evidence type="ECO:0000313" key="6">
    <source>
        <dbReference type="EMBL" id="KFN09411.1"/>
    </source>
</evidence>
<dbReference type="InterPro" id="IPR020476">
    <property type="entry name" value="Nudix_hydrolase"/>
</dbReference>
<name>A0A090ZZ96_PAEMA</name>
<dbReference type="STRING" id="44252.DJ90_3261"/>
<comment type="cofactor">
    <cofactor evidence="1">
        <name>Mg(2+)</name>
        <dbReference type="ChEBI" id="CHEBI:18420"/>
    </cofactor>
</comment>
<evidence type="ECO:0000313" key="7">
    <source>
        <dbReference type="EMBL" id="MUG23900.1"/>
    </source>
</evidence>
<dbReference type="AlphaFoldDB" id="A0A090ZZ96"/>
<dbReference type="Gene3D" id="3.90.79.10">
    <property type="entry name" value="Nucleoside Triphosphate Pyrophosphohydrolase"/>
    <property type="match status" value="1"/>
</dbReference>
<dbReference type="CDD" id="cd02883">
    <property type="entry name" value="NUDIX_Hydrolase"/>
    <property type="match status" value="1"/>
</dbReference>
<dbReference type="EMBL" id="JMQA01000022">
    <property type="protein sequence ID" value="KFN09411.1"/>
    <property type="molecule type" value="Genomic_DNA"/>
</dbReference>
<dbReference type="InterPro" id="IPR020084">
    <property type="entry name" value="NUDIX_hydrolase_CS"/>
</dbReference>
<accession>A0A090ZZ96</accession>
<dbReference type="SUPFAM" id="SSF55811">
    <property type="entry name" value="Nudix"/>
    <property type="match status" value="1"/>
</dbReference>
<dbReference type="InterPro" id="IPR015797">
    <property type="entry name" value="NUDIX_hydrolase-like_dom_sf"/>
</dbReference>
<feature type="domain" description="Nudix hydrolase" evidence="5">
    <location>
        <begin position="2"/>
        <end position="128"/>
    </location>
</feature>
<dbReference type="PATRIC" id="fig|44252.3.peg.2400"/>
<proteinExistence type="inferred from homology"/>
<reference evidence="6 8" key="1">
    <citation type="submission" date="2014-04" db="EMBL/GenBank/DDBJ databases">
        <authorList>
            <person name="Bishop-Lilly K.A."/>
            <person name="Broomall S.M."/>
            <person name="Chain P.S."/>
            <person name="Chertkov O."/>
            <person name="Coyne S.R."/>
            <person name="Daligault H.E."/>
            <person name="Davenport K.W."/>
            <person name="Erkkila T."/>
            <person name="Frey K.G."/>
            <person name="Gibbons H.S."/>
            <person name="Gu W."/>
            <person name="Jaissle J."/>
            <person name="Johnson S.L."/>
            <person name="Koroleva G.I."/>
            <person name="Ladner J.T."/>
            <person name="Lo C.-C."/>
            <person name="Minogue T.D."/>
            <person name="Munk C."/>
            <person name="Palacios G.F."/>
            <person name="Redden C.L."/>
            <person name="Rosenzweig C.N."/>
            <person name="Scholz M.B."/>
            <person name="Teshima H."/>
            <person name="Xu Y."/>
        </authorList>
    </citation>
    <scope>NUCLEOTIDE SEQUENCE [LARGE SCALE GENOMIC DNA]</scope>
    <source>
        <strain evidence="6 8">8244</strain>
    </source>
</reference>
<comment type="similarity">
    <text evidence="4">Belongs to the Nudix hydrolase family.</text>
</comment>
<reference evidence="7 9" key="2">
    <citation type="submission" date="2019-11" db="EMBL/GenBank/DDBJ databases">
        <title>Draft genome sequences of five Paenibacillus species of dairy origin.</title>
        <authorList>
            <person name="Olajide A.M."/>
            <person name="Chen S."/>
            <person name="Lapointe G."/>
        </authorList>
    </citation>
    <scope>NUCLEOTIDE SEQUENCE [LARGE SCALE GENOMIC DNA]</scope>
    <source>
        <strain evidence="7 9">3CT49</strain>
    </source>
</reference>